<sequence>MTYILALDQGTSSTRSIVFDKPGNIVSVSQQELPQIYPQAGWVEHDAREIWRAQLATARDAIGKAGLSASDIHAAGITNQRETTLVWRRDTGEPIHNAIVWQDRRAEDTCAQLREAGHESLILEKTGLRIDAYFSATKLKWILDHVDGARELARKGELAFGTIDSWLIWQLTRGQRHVTDVSNASRTMLFNVRENSWDPDLMALLDIDPSLMPQVLPSGAEFGAIETDLLGHPIPICGVAGDQQSALFGQACFHGGMAKNTYGTGCFMLMHTGESFQTSRNGLVTTSAAQVDARKEYAMEGSVFVAGAVVQWLRDGMEAFEKSSQIEALARSVPDAGDVMLVPAFTGLGAPYWKAEVRGIITGLTRGTTMAHVARAALDSIAYQSAALLQAMSRDAVEAGGKPLTELRVDGGACVNDLLMQFQADLLGIPVLRPTMVETTALGAAYLAGLTSGVYKDKEELSSLWQVERRFEPQMPRAQADALMARWEHAVRQACAE</sequence>
<feature type="binding site" evidence="9">
    <location>
        <position position="82"/>
    </location>
    <ligand>
        <name>glycerol</name>
        <dbReference type="ChEBI" id="CHEBI:17754"/>
    </ligand>
</feature>
<dbReference type="Proteomes" id="UP000580517">
    <property type="component" value="Unassembled WGS sequence"/>
</dbReference>
<keyword evidence="5 9" id="KW-0418">Kinase</keyword>
<evidence type="ECO:0000256" key="10">
    <source>
        <dbReference type="RuleBase" id="RU003733"/>
    </source>
</evidence>
<feature type="binding site" evidence="9">
    <location>
        <position position="15"/>
    </location>
    <ligand>
        <name>ADP</name>
        <dbReference type="ChEBI" id="CHEBI:456216"/>
    </ligand>
</feature>
<feature type="binding site" evidence="9">
    <location>
        <position position="242"/>
    </location>
    <ligand>
        <name>glycerol</name>
        <dbReference type="ChEBI" id="CHEBI:17754"/>
    </ligand>
</feature>
<dbReference type="CDD" id="cd07786">
    <property type="entry name" value="FGGY_EcGK_like"/>
    <property type="match status" value="1"/>
</dbReference>
<feature type="binding site" evidence="9">
    <location>
        <position position="243"/>
    </location>
    <ligand>
        <name>glycerol</name>
        <dbReference type="ChEBI" id="CHEBI:17754"/>
    </ligand>
</feature>
<feature type="binding site" evidence="9">
    <location>
        <position position="11"/>
    </location>
    <ligand>
        <name>ATP</name>
        <dbReference type="ChEBI" id="CHEBI:30616"/>
    </ligand>
</feature>
<keyword evidence="14" id="KW-1185">Reference proteome</keyword>
<dbReference type="AlphaFoldDB" id="A0A853F629"/>
<evidence type="ECO:0000259" key="12">
    <source>
        <dbReference type="Pfam" id="PF02782"/>
    </source>
</evidence>
<feature type="binding site" evidence="9">
    <location>
        <position position="133"/>
    </location>
    <ligand>
        <name>sn-glycerol 3-phosphate</name>
        <dbReference type="ChEBI" id="CHEBI:57597"/>
    </ligand>
</feature>
<dbReference type="OrthoDB" id="9805576at2"/>
<feature type="binding site" evidence="9">
    <location>
        <position position="133"/>
    </location>
    <ligand>
        <name>glycerol</name>
        <dbReference type="ChEBI" id="CHEBI:17754"/>
    </ligand>
</feature>
<keyword evidence="4 9" id="KW-0547">Nucleotide-binding</keyword>
<dbReference type="HAMAP" id="MF_00186">
    <property type="entry name" value="Glycerol_kin"/>
    <property type="match status" value="1"/>
</dbReference>
<evidence type="ECO:0000259" key="11">
    <source>
        <dbReference type="Pfam" id="PF00370"/>
    </source>
</evidence>
<comment type="similarity">
    <text evidence="2 9 10">Belongs to the FGGY kinase family.</text>
</comment>
<feature type="binding site" evidence="9">
    <location>
        <position position="242"/>
    </location>
    <ligand>
        <name>sn-glycerol 3-phosphate</name>
        <dbReference type="ChEBI" id="CHEBI:57597"/>
    </ligand>
</feature>
<organism evidence="13 14">
    <name type="scientific">Allopusillimonas soli</name>
    <dbReference type="NCBI Taxonomy" id="659016"/>
    <lineage>
        <taxon>Bacteria</taxon>
        <taxon>Pseudomonadati</taxon>
        <taxon>Pseudomonadota</taxon>
        <taxon>Betaproteobacteria</taxon>
        <taxon>Burkholderiales</taxon>
        <taxon>Alcaligenaceae</taxon>
        <taxon>Allopusillimonas</taxon>
    </lineage>
</organism>
<feature type="binding site" evidence="9">
    <location>
        <position position="11"/>
    </location>
    <ligand>
        <name>sn-glycerol 3-phosphate</name>
        <dbReference type="ChEBI" id="CHEBI:57597"/>
    </ligand>
</feature>
<dbReference type="InterPro" id="IPR018484">
    <property type="entry name" value="FGGY_N"/>
</dbReference>
<comment type="function">
    <text evidence="9">Key enzyme in the regulation of glycerol uptake and metabolism. Catalyzes the phosphorylation of glycerol to yield sn-glycerol 3-phosphate.</text>
</comment>
<feature type="binding site" evidence="9">
    <location>
        <position position="81"/>
    </location>
    <ligand>
        <name>sn-glycerol 3-phosphate</name>
        <dbReference type="ChEBI" id="CHEBI:57597"/>
    </ligand>
</feature>
<dbReference type="Gene3D" id="3.30.420.40">
    <property type="match status" value="2"/>
</dbReference>
<feature type="binding site" evidence="9">
    <location>
        <position position="264"/>
    </location>
    <ligand>
        <name>ADP</name>
        <dbReference type="ChEBI" id="CHEBI:456216"/>
    </ligand>
</feature>
<dbReference type="EMBL" id="JACCEW010000001">
    <property type="protein sequence ID" value="NYT35553.1"/>
    <property type="molecule type" value="Genomic_DNA"/>
</dbReference>
<keyword evidence="7 9" id="KW-0067">ATP-binding</keyword>
<comment type="activity regulation">
    <text evidence="9">Inhibited by fructose 1,6-bisphosphate (FBP).</text>
</comment>
<protein>
    <recommendedName>
        <fullName evidence="9">Glycerol kinase</fullName>
        <ecNumber evidence="9">2.7.1.30</ecNumber>
    </recommendedName>
    <alternativeName>
        <fullName evidence="9">ATP:glycerol 3-phosphotransferase</fullName>
    </alternativeName>
    <alternativeName>
        <fullName evidence="9">Glycerokinase</fullName>
        <shortName evidence="9">GK</shortName>
    </alternativeName>
</protein>
<feature type="binding site" evidence="9">
    <location>
        <position position="81"/>
    </location>
    <ligand>
        <name>glycerol</name>
        <dbReference type="ChEBI" id="CHEBI:17754"/>
    </ligand>
</feature>
<dbReference type="EC" id="2.7.1.30" evidence="9"/>
<evidence type="ECO:0000256" key="5">
    <source>
        <dbReference type="ARBA" id="ARBA00022777"/>
    </source>
</evidence>
<dbReference type="InterPro" id="IPR000577">
    <property type="entry name" value="Carb_kinase_FGGY"/>
</dbReference>
<feature type="binding site" evidence="9">
    <location>
        <position position="82"/>
    </location>
    <ligand>
        <name>sn-glycerol 3-phosphate</name>
        <dbReference type="ChEBI" id="CHEBI:57597"/>
    </ligand>
</feature>
<reference evidence="13 14" key="1">
    <citation type="submission" date="2020-07" db="EMBL/GenBank/DDBJ databases">
        <title>Taxonomic revisions and descriptions of new bacterial species based on genomic comparisons in the high-G+C-content subgroup of the family Alcaligenaceae.</title>
        <authorList>
            <person name="Szabo A."/>
            <person name="Felfoldi T."/>
        </authorList>
    </citation>
    <scope>NUCLEOTIDE SEQUENCE [LARGE SCALE GENOMIC DNA]</scope>
    <source>
        <strain evidence="13 14">DSM 25264</strain>
    </source>
</reference>
<dbReference type="FunFam" id="3.30.420.40:FF:000007">
    <property type="entry name" value="Glycerol kinase"/>
    <property type="match status" value="1"/>
</dbReference>
<evidence type="ECO:0000256" key="3">
    <source>
        <dbReference type="ARBA" id="ARBA00022679"/>
    </source>
</evidence>
<gene>
    <name evidence="9 13" type="primary">glpK</name>
    <name evidence="13" type="ORF">H0A68_01600</name>
</gene>
<accession>A0A853F629</accession>
<keyword evidence="3 9" id="KW-0808">Transferase</keyword>
<dbReference type="GO" id="GO:0019563">
    <property type="term" value="P:glycerol catabolic process"/>
    <property type="evidence" value="ECO:0007669"/>
    <property type="project" value="UniProtKB-UniRule"/>
</dbReference>
<proteinExistence type="inferred from homology"/>
<dbReference type="PIRSF" id="PIRSF000538">
    <property type="entry name" value="GlpK"/>
    <property type="match status" value="1"/>
</dbReference>
<dbReference type="InterPro" id="IPR005999">
    <property type="entry name" value="Glycerol_kin"/>
</dbReference>
<evidence type="ECO:0000256" key="7">
    <source>
        <dbReference type="ARBA" id="ARBA00022840"/>
    </source>
</evidence>
<dbReference type="UniPathway" id="UPA00618">
    <property type="reaction ID" value="UER00672"/>
</dbReference>
<dbReference type="GO" id="GO:0005524">
    <property type="term" value="F:ATP binding"/>
    <property type="evidence" value="ECO:0007669"/>
    <property type="project" value="UniProtKB-UniRule"/>
</dbReference>
<comment type="pathway">
    <text evidence="1 9">Polyol metabolism; glycerol degradation via glycerol kinase pathway; sn-glycerol 3-phosphate from glycerol: step 1/1.</text>
</comment>
<dbReference type="GO" id="GO:0004370">
    <property type="term" value="F:glycerol kinase activity"/>
    <property type="evidence" value="ECO:0007669"/>
    <property type="project" value="UniProtKB-UniRule"/>
</dbReference>
<evidence type="ECO:0000313" key="13">
    <source>
        <dbReference type="EMBL" id="NYT35553.1"/>
    </source>
</evidence>
<dbReference type="PANTHER" id="PTHR10196">
    <property type="entry name" value="SUGAR KINASE"/>
    <property type="match status" value="1"/>
</dbReference>
<dbReference type="GO" id="GO:0006072">
    <property type="term" value="P:glycerol-3-phosphate metabolic process"/>
    <property type="evidence" value="ECO:0007669"/>
    <property type="project" value="InterPro"/>
</dbReference>
<feature type="binding site" evidence="9">
    <location>
        <position position="13"/>
    </location>
    <ligand>
        <name>ATP</name>
        <dbReference type="ChEBI" id="CHEBI:30616"/>
    </ligand>
</feature>
<dbReference type="SUPFAM" id="SSF53067">
    <property type="entry name" value="Actin-like ATPase domain"/>
    <property type="match status" value="2"/>
</dbReference>
<dbReference type="PROSITE" id="PS00933">
    <property type="entry name" value="FGGY_KINASES_1"/>
    <property type="match status" value="1"/>
</dbReference>
<keyword evidence="6 9" id="KW-0319">Glycerol metabolism</keyword>
<evidence type="ECO:0000256" key="4">
    <source>
        <dbReference type="ARBA" id="ARBA00022741"/>
    </source>
</evidence>
<dbReference type="PANTHER" id="PTHR10196:SF69">
    <property type="entry name" value="GLYCEROL KINASE"/>
    <property type="match status" value="1"/>
</dbReference>
<feature type="binding site" evidence="9">
    <location>
        <position position="416"/>
    </location>
    <ligand>
        <name>ADP</name>
        <dbReference type="ChEBI" id="CHEBI:456216"/>
    </ligand>
</feature>
<feature type="binding site" evidence="9">
    <location>
        <position position="307"/>
    </location>
    <ligand>
        <name>ADP</name>
        <dbReference type="ChEBI" id="CHEBI:456216"/>
    </ligand>
</feature>
<evidence type="ECO:0000256" key="1">
    <source>
        <dbReference type="ARBA" id="ARBA00005190"/>
    </source>
</evidence>
<dbReference type="NCBIfam" id="TIGR01311">
    <property type="entry name" value="glycerol_kin"/>
    <property type="match status" value="1"/>
</dbReference>
<feature type="binding site" evidence="9">
    <location>
        <position position="412"/>
    </location>
    <ligand>
        <name>ATP</name>
        <dbReference type="ChEBI" id="CHEBI:30616"/>
    </ligand>
</feature>
<comment type="caution">
    <text evidence="13">The sequence shown here is derived from an EMBL/GenBank/DDBJ whole genome shotgun (WGS) entry which is preliminary data.</text>
</comment>
<dbReference type="NCBIfam" id="NF000756">
    <property type="entry name" value="PRK00047.1"/>
    <property type="match status" value="1"/>
</dbReference>
<feature type="binding site" evidence="9">
    <location>
        <position position="307"/>
    </location>
    <ligand>
        <name>ATP</name>
        <dbReference type="ChEBI" id="CHEBI:30616"/>
    </ligand>
</feature>
<name>A0A853F629_9BURK</name>
<feature type="binding site" evidence="9">
    <location>
        <position position="412"/>
    </location>
    <ligand>
        <name>ADP</name>
        <dbReference type="ChEBI" id="CHEBI:456216"/>
    </ligand>
</feature>
<evidence type="ECO:0000256" key="9">
    <source>
        <dbReference type="HAMAP-Rule" id="MF_00186"/>
    </source>
</evidence>
<feature type="binding site" evidence="9">
    <location>
        <position position="12"/>
    </location>
    <ligand>
        <name>ATP</name>
        <dbReference type="ChEBI" id="CHEBI:30616"/>
    </ligand>
</feature>
<comment type="catalytic activity">
    <reaction evidence="8 9">
        <text>glycerol + ATP = sn-glycerol 3-phosphate + ADP + H(+)</text>
        <dbReference type="Rhea" id="RHEA:21644"/>
        <dbReference type="ChEBI" id="CHEBI:15378"/>
        <dbReference type="ChEBI" id="CHEBI:17754"/>
        <dbReference type="ChEBI" id="CHEBI:30616"/>
        <dbReference type="ChEBI" id="CHEBI:57597"/>
        <dbReference type="ChEBI" id="CHEBI:456216"/>
        <dbReference type="EC" id="2.7.1.30"/>
    </reaction>
</comment>
<dbReference type="PROSITE" id="PS00445">
    <property type="entry name" value="FGGY_KINASES_2"/>
    <property type="match status" value="1"/>
</dbReference>
<feature type="binding site" evidence="9">
    <location>
        <position position="264"/>
    </location>
    <ligand>
        <name>ATP</name>
        <dbReference type="ChEBI" id="CHEBI:30616"/>
    </ligand>
</feature>
<feature type="binding site" evidence="9">
    <location>
        <position position="11"/>
    </location>
    <ligand>
        <name>ADP</name>
        <dbReference type="ChEBI" id="CHEBI:456216"/>
    </ligand>
</feature>
<dbReference type="FunFam" id="3.30.420.40:FF:000008">
    <property type="entry name" value="Glycerol kinase"/>
    <property type="match status" value="1"/>
</dbReference>
<dbReference type="RefSeq" id="WP_129967419.1">
    <property type="nucleotide sequence ID" value="NZ_JACCEW010000001.1"/>
</dbReference>
<dbReference type="InterPro" id="IPR018483">
    <property type="entry name" value="Carb_kinase_FGGY_CS"/>
</dbReference>
<feature type="domain" description="Carbohydrate kinase FGGY N-terminal" evidence="11">
    <location>
        <begin position="3"/>
        <end position="249"/>
    </location>
</feature>
<evidence type="ECO:0000313" key="14">
    <source>
        <dbReference type="Proteomes" id="UP000580517"/>
    </source>
</evidence>
<evidence type="ECO:0000256" key="2">
    <source>
        <dbReference type="ARBA" id="ARBA00009156"/>
    </source>
</evidence>
<dbReference type="InterPro" id="IPR018485">
    <property type="entry name" value="FGGY_C"/>
</dbReference>
<feature type="domain" description="Carbohydrate kinase FGGY C-terminal" evidence="12">
    <location>
        <begin position="259"/>
        <end position="450"/>
    </location>
</feature>
<dbReference type="GO" id="GO:0005829">
    <property type="term" value="C:cytosol"/>
    <property type="evidence" value="ECO:0007669"/>
    <property type="project" value="UniProtKB-ARBA"/>
</dbReference>
<evidence type="ECO:0000256" key="6">
    <source>
        <dbReference type="ARBA" id="ARBA00022798"/>
    </source>
</evidence>
<dbReference type="Pfam" id="PF00370">
    <property type="entry name" value="FGGY_N"/>
    <property type="match status" value="1"/>
</dbReference>
<dbReference type="InterPro" id="IPR043129">
    <property type="entry name" value="ATPase_NBD"/>
</dbReference>
<dbReference type="Pfam" id="PF02782">
    <property type="entry name" value="FGGY_C"/>
    <property type="match status" value="1"/>
</dbReference>
<feature type="binding site" evidence="9">
    <location>
        <position position="311"/>
    </location>
    <ligand>
        <name>ATP</name>
        <dbReference type="ChEBI" id="CHEBI:30616"/>
    </ligand>
</feature>
<evidence type="ECO:0000256" key="8">
    <source>
        <dbReference type="ARBA" id="ARBA00052101"/>
    </source>
</evidence>